<proteinExistence type="predicted"/>
<organism evidence="4 5">
    <name type="scientific">Adhaeribacter rhizoryzae</name>
    <dbReference type="NCBI Taxonomy" id="2607907"/>
    <lineage>
        <taxon>Bacteria</taxon>
        <taxon>Pseudomonadati</taxon>
        <taxon>Bacteroidota</taxon>
        <taxon>Cytophagia</taxon>
        <taxon>Cytophagales</taxon>
        <taxon>Hymenobacteraceae</taxon>
        <taxon>Adhaeribacter</taxon>
    </lineage>
</organism>
<reference evidence="4 5" key="1">
    <citation type="submission" date="2019-09" db="EMBL/GenBank/DDBJ databases">
        <title>Genome sequence and assembly of Adhaeribacter sp.</title>
        <authorList>
            <person name="Chhetri G."/>
        </authorList>
    </citation>
    <scope>NUCLEOTIDE SEQUENCE [LARGE SCALE GENOMIC DNA]</scope>
    <source>
        <strain evidence="4 5">DK36</strain>
    </source>
</reference>
<evidence type="ECO:0000313" key="4">
    <source>
        <dbReference type="EMBL" id="KAA5544991.1"/>
    </source>
</evidence>
<protein>
    <submittedName>
        <fullName evidence="4">T9SS type A sorting domain-containing protein</fullName>
    </submittedName>
</protein>
<dbReference type="InterPro" id="IPR026444">
    <property type="entry name" value="Secre_tail"/>
</dbReference>
<keyword evidence="5" id="KW-1185">Reference proteome</keyword>
<dbReference type="SUPFAM" id="SSF49373">
    <property type="entry name" value="Invasin/intimin cell-adhesion fragments"/>
    <property type="match status" value="1"/>
</dbReference>
<dbReference type="Pfam" id="PF19081">
    <property type="entry name" value="Ig_7"/>
    <property type="match status" value="1"/>
</dbReference>
<name>A0A5M6DBR9_9BACT</name>
<sequence>MQKNFTHFITAVNRSKNHRTLLAALLLFMLLLLAKSASAQTTSLYTDDFNTTKYTTAQILSTGTTIGIVNVDGNNQLRIRGNNPSSGRGYNLYIVTQKITLRPGFTYKVNVKARIGSNNPTANGKLEITRGSTIAQATASGSTNRILSSPPAPPSNPNGYNVSSTSFQDFSSSTFQGTGDQYIGFYVFRTGTSNFEELYLDDIEITETCNSSPTLTINQPAAVCGGTVDITTTINTNSTTPGLTFKYYTDANATNEITAAAAKIVGTTGTYYIKGTSIAGCYDIKPVTVTINQKPEVAIITGSDDVCINSTITLANATLGGVWSSSDENIAIVSTNGVVLGKVAGIVTISYTVTTPNTTCSTTATKQITVNTLPIAPTLAASSTTSICSGGTATLTAENGPANGSYKWYSTSTGGSSLFTGPTYTTDILTNTNAAASSFVYYVESVNEGGCASETRTPVTVFVYALPTAGPDQAKCAVGPTSKTTFTLFGSTPFGSLEWSVVNGNATIDDDNKNNAFPTITVTGIGSAIIRLTSTGEPNNPCGVKTDDIVLTVNPIYNNALDATPITVPEELEYFKPAKFVANPANNDLNWTYKWTVFYKNAPAVTVLTDNNNDAELNLTAEEMNINFDYVEVIQVAPTGVPCVAIESARERTPIQTILPVELIYLKADKKNDNVVALEWATAMEKNSEGFEVQVSQDAQNYRTLAFVASKAGGNTNQKQVYTFHDKENGKYGVRYYRLMQRDINGDSEYFGPKAVQIGEAIAGLSAFPNAFTSEVNLEVNTEEAGTMHVLVTNTTGATVLERTVKVAKGNNRELLQFNNGLPKGLYFVTTRLNGKTNHIKLLKR</sequence>
<accession>A0A5M6DBR9</accession>
<evidence type="ECO:0000313" key="5">
    <source>
        <dbReference type="Proteomes" id="UP000323426"/>
    </source>
</evidence>
<dbReference type="EMBL" id="VWSF01000009">
    <property type="protein sequence ID" value="KAA5544991.1"/>
    <property type="molecule type" value="Genomic_DNA"/>
</dbReference>
<evidence type="ECO:0000256" key="2">
    <source>
        <dbReference type="SAM" id="SignalP"/>
    </source>
</evidence>
<feature type="signal peptide" evidence="2">
    <location>
        <begin position="1"/>
        <end position="39"/>
    </location>
</feature>
<dbReference type="RefSeq" id="WP_150088873.1">
    <property type="nucleotide sequence ID" value="NZ_VWSF01000009.1"/>
</dbReference>
<dbReference type="Proteomes" id="UP000323426">
    <property type="component" value="Unassembled WGS sequence"/>
</dbReference>
<dbReference type="AlphaFoldDB" id="A0A5M6DBR9"/>
<comment type="caution">
    <text evidence="4">The sequence shown here is derived from an EMBL/GenBank/DDBJ whole genome shotgun (WGS) entry which is preliminary data.</text>
</comment>
<keyword evidence="2" id="KW-0732">Signal</keyword>
<feature type="domain" description="Ig-like" evidence="3">
    <location>
        <begin position="374"/>
        <end position="463"/>
    </location>
</feature>
<gene>
    <name evidence="4" type="ORF">F0145_13120</name>
</gene>
<dbReference type="NCBIfam" id="TIGR04183">
    <property type="entry name" value="Por_Secre_tail"/>
    <property type="match status" value="1"/>
</dbReference>
<feature type="region of interest" description="Disordered" evidence="1">
    <location>
        <begin position="139"/>
        <end position="161"/>
    </location>
</feature>
<feature type="chain" id="PRO_5024429311" evidence="2">
    <location>
        <begin position="40"/>
        <end position="845"/>
    </location>
</feature>
<evidence type="ECO:0000259" key="3">
    <source>
        <dbReference type="Pfam" id="PF19081"/>
    </source>
</evidence>
<evidence type="ECO:0000256" key="1">
    <source>
        <dbReference type="SAM" id="MobiDB-lite"/>
    </source>
</evidence>
<dbReference type="InterPro" id="IPR044023">
    <property type="entry name" value="Ig_7"/>
</dbReference>
<dbReference type="InterPro" id="IPR008964">
    <property type="entry name" value="Invasin/intimin_cell_adhesion"/>
</dbReference>